<dbReference type="Gene3D" id="2.60.120.260">
    <property type="entry name" value="Galactose-binding domain-like"/>
    <property type="match status" value="1"/>
</dbReference>
<gene>
    <name evidence="3" type="ORF">A2Y75_11440</name>
</gene>
<name>A0A1F2WRG6_9ACTN</name>
<protein>
    <recommendedName>
        <fullName evidence="5">CBM-cenC domain-containing protein</fullName>
    </recommendedName>
</protein>
<keyword evidence="2" id="KW-0472">Membrane</keyword>
<evidence type="ECO:0008006" key="5">
    <source>
        <dbReference type="Google" id="ProtNLM"/>
    </source>
</evidence>
<reference evidence="3 4" key="1">
    <citation type="journal article" date="2016" name="Nat. Commun.">
        <title>Thousands of microbial genomes shed light on interconnected biogeochemical processes in an aquifer system.</title>
        <authorList>
            <person name="Anantharaman K."/>
            <person name="Brown C.T."/>
            <person name="Hug L.A."/>
            <person name="Sharon I."/>
            <person name="Castelle C.J."/>
            <person name="Probst A.J."/>
            <person name="Thomas B.C."/>
            <person name="Singh A."/>
            <person name="Wilkins M.J."/>
            <person name="Karaoz U."/>
            <person name="Brodie E.L."/>
            <person name="Williams K.H."/>
            <person name="Hubbard S.S."/>
            <person name="Banfield J.F."/>
        </authorList>
    </citation>
    <scope>NUCLEOTIDE SEQUENCE [LARGE SCALE GENOMIC DNA]</scope>
</reference>
<comment type="caution">
    <text evidence="3">The sequence shown here is derived from an EMBL/GenBank/DDBJ whole genome shotgun (WGS) entry which is preliminary data.</text>
</comment>
<dbReference type="EMBL" id="MELK01000015">
    <property type="protein sequence ID" value="OFW59472.1"/>
    <property type="molecule type" value="Genomic_DNA"/>
</dbReference>
<organism evidence="3 4">
    <name type="scientific">Candidatus Solincola sediminis</name>
    <dbReference type="NCBI Taxonomy" id="1797199"/>
    <lineage>
        <taxon>Bacteria</taxon>
        <taxon>Bacillati</taxon>
        <taxon>Actinomycetota</taxon>
        <taxon>Candidatus Geothermincolia</taxon>
        <taxon>Candidatus Geothermincolales</taxon>
        <taxon>Candidatus Geothermincolaceae</taxon>
        <taxon>Candidatus Solincola</taxon>
    </lineage>
</organism>
<dbReference type="Proteomes" id="UP000177876">
    <property type="component" value="Unassembled WGS sequence"/>
</dbReference>
<dbReference type="STRING" id="1797197.A2Y75_11440"/>
<proteinExistence type="predicted"/>
<evidence type="ECO:0000256" key="2">
    <source>
        <dbReference type="SAM" id="Phobius"/>
    </source>
</evidence>
<keyword evidence="2" id="KW-0812">Transmembrane</keyword>
<accession>A0A1F2WRG6</accession>
<feature type="region of interest" description="Disordered" evidence="1">
    <location>
        <begin position="43"/>
        <end position="62"/>
    </location>
</feature>
<feature type="compositionally biased region" description="Basic and acidic residues" evidence="1">
    <location>
        <begin position="44"/>
        <end position="62"/>
    </location>
</feature>
<evidence type="ECO:0000313" key="4">
    <source>
        <dbReference type="Proteomes" id="UP000177876"/>
    </source>
</evidence>
<dbReference type="AlphaFoldDB" id="A0A1F2WRG6"/>
<evidence type="ECO:0000313" key="3">
    <source>
        <dbReference type="EMBL" id="OFW59472.1"/>
    </source>
</evidence>
<keyword evidence="2" id="KW-1133">Transmembrane helix</keyword>
<evidence type="ECO:0000256" key="1">
    <source>
        <dbReference type="SAM" id="MobiDB-lite"/>
    </source>
</evidence>
<feature type="transmembrane region" description="Helical" evidence="2">
    <location>
        <begin position="12"/>
        <end position="31"/>
    </location>
</feature>
<sequence>MLKTKDKKPKELFLLVIILLLLISLPLQYLVQKEVVVGLPSDAGHSEAHEGHEEEGHSETEEVRTGPIIVTNFGFEVGTREQIWGWSQVGTDQGAVIFRDDDVSRWGFASAAINTNDALVNDCGWYTKLDELPLARDLVFSGYVKTEALKGEAYLRVLCQGALEGQEQQQLLASLSTDDLHGDHDWTLTSLECFIPPEASGIWLEIGMFGSGQAWFDDLSLEVKERQDRIVVGENLIRNPELADAARFWHVFGTTTALLDYGNVVIAGQPTFLLRCNSGTEDNSTVLYQSLSGFYGRTGTLTISGRMRCEVLRGEAFLGLRILRAGGEMDFRSANAISGNMAWTDFNAAVILDGSVDDVWVSANMQGSGSLYVSSLTATYEEKQ</sequence>